<evidence type="ECO:0000313" key="2">
    <source>
        <dbReference type="Proteomes" id="UP000789704"/>
    </source>
</evidence>
<sequence length="129" mass="14820">MPVRIGRGDHRYTFNNLKAQRERLGLTLPDSPSFVSVNLMRLIGSWPNKLTDFLWRVREILVCIRSALRHGIRAIAVVANDSIVIGRDHLRRAISESLGSLVRDNDVLSFARELEFSLDQIFHVIVMFH</sequence>
<proteinExistence type="predicted"/>
<organism evidence="1 2">
    <name type="scientific">Paraburkholderia saeva</name>
    <dbReference type="NCBI Taxonomy" id="2777537"/>
    <lineage>
        <taxon>Bacteria</taxon>
        <taxon>Pseudomonadati</taxon>
        <taxon>Pseudomonadota</taxon>
        <taxon>Betaproteobacteria</taxon>
        <taxon>Burkholderiales</taxon>
        <taxon>Burkholderiaceae</taxon>
        <taxon>Paraburkholderia</taxon>
    </lineage>
</organism>
<name>A0A9N8RWR7_9BURK</name>
<accession>A0A9N8RWR7</accession>
<comment type="caution">
    <text evidence="1">The sequence shown here is derived from an EMBL/GenBank/DDBJ whole genome shotgun (WGS) entry which is preliminary data.</text>
</comment>
<dbReference type="Proteomes" id="UP000789704">
    <property type="component" value="Unassembled WGS sequence"/>
</dbReference>
<evidence type="ECO:0000313" key="1">
    <source>
        <dbReference type="EMBL" id="CAG4896843.1"/>
    </source>
</evidence>
<dbReference type="AlphaFoldDB" id="A0A9N8RWR7"/>
<reference evidence="1" key="1">
    <citation type="submission" date="2021-04" db="EMBL/GenBank/DDBJ databases">
        <authorList>
            <person name="Vanwijnsberghe S."/>
        </authorList>
    </citation>
    <scope>NUCLEOTIDE SEQUENCE</scope>
    <source>
        <strain evidence="1">LMG 31841</strain>
    </source>
</reference>
<keyword evidence="2" id="KW-1185">Reference proteome</keyword>
<gene>
    <name evidence="1" type="ORF">LMG31841_02371</name>
</gene>
<dbReference type="EMBL" id="CAJQZC010000004">
    <property type="protein sequence ID" value="CAG4896843.1"/>
    <property type="molecule type" value="Genomic_DNA"/>
</dbReference>
<protein>
    <submittedName>
        <fullName evidence="1">Uncharacterized protein</fullName>
    </submittedName>
</protein>